<proteinExistence type="inferred from homology"/>
<dbReference type="PROSITE" id="PS50164">
    <property type="entry name" value="GIY_YIG"/>
    <property type="match status" value="1"/>
</dbReference>
<organism evidence="3 4">
    <name type="scientific">Robertkochia marina</name>
    <dbReference type="NCBI Taxonomy" id="1227945"/>
    <lineage>
        <taxon>Bacteria</taxon>
        <taxon>Pseudomonadati</taxon>
        <taxon>Bacteroidota</taxon>
        <taxon>Flavobacteriia</taxon>
        <taxon>Flavobacteriales</taxon>
        <taxon>Flavobacteriaceae</taxon>
        <taxon>Robertkochia</taxon>
    </lineage>
</organism>
<accession>A0A4S3M2C8</accession>
<dbReference type="InterPro" id="IPR050190">
    <property type="entry name" value="UPF0213_domain"/>
</dbReference>
<evidence type="ECO:0000259" key="2">
    <source>
        <dbReference type="PROSITE" id="PS50164"/>
    </source>
</evidence>
<dbReference type="InterPro" id="IPR035901">
    <property type="entry name" value="GIY-YIG_endonuc_sf"/>
</dbReference>
<name>A0A4S3M2C8_9FLAO</name>
<dbReference type="RefSeq" id="WP_136334706.1">
    <property type="nucleotide sequence ID" value="NZ_QXMP01000001.1"/>
</dbReference>
<dbReference type="EMBL" id="SSMC01000001">
    <property type="protein sequence ID" value="THD69216.1"/>
    <property type="molecule type" value="Genomic_DNA"/>
</dbReference>
<comment type="similarity">
    <text evidence="1">Belongs to the UPF0213 family.</text>
</comment>
<comment type="caution">
    <text evidence="3">The sequence shown here is derived from an EMBL/GenBank/DDBJ whole genome shotgun (WGS) entry which is preliminary data.</text>
</comment>
<dbReference type="PANTHER" id="PTHR34477">
    <property type="entry name" value="UPF0213 PROTEIN YHBQ"/>
    <property type="match status" value="1"/>
</dbReference>
<gene>
    <name evidence="3" type="ORF">E7Z59_02470</name>
</gene>
<evidence type="ECO:0000313" key="4">
    <source>
        <dbReference type="Proteomes" id="UP000305939"/>
    </source>
</evidence>
<dbReference type="SUPFAM" id="SSF82771">
    <property type="entry name" value="GIY-YIG endonuclease"/>
    <property type="match status" value="1"/>
</dbReference>
<evidence type="ECO:0000313" key="3">
    <source>
        <dbReference type="EMBL" id="THD69216.1"/>
    </source>
</evidence>
<dbReference type="PANTHER" id="PTHR34477:SF1">
    <property type="entry name" value="UPF0213 PROTEIN YHBQ"/>
    <property type="match status" value="1"/>
</dbReference>
<dbReference type="OrthoDB" id="1495241at2"/>
<keyword evidence="4" id="KW-1185">Reference proteome</keyword>
<evidence type="ECO:0000256" key="1">
    <source>
        <dbReference type="ARBA" id="ARBA00007435"/>
    </source>
</evidence>
<dbReference type="AlphaFoldDB" id="A0A4S3M2C8"/>
<dbReference type="Gene3D" id="3.40.1440.10">
    <property type="entry name" value="GIY-YIG endonuclease"/>
    <property type="match status" value="1"/>
</dbReference>
<feature type="domain" description="GIY-YIG" evidence="2">
    <location>
        <begin position="6"/>
        <end position="84"/>
    </location>
</feature>
<sequence>MTLTSKFWTVYLLRCEDGSVYKGCTADLSERLQRHQKGEVKYTRTRLPVELITYLVFQDKYKAFQFERYLKTGSGAAFARKRLL</sequence>
<dbReference type="InterPro" id="IPR000305">
    <property type="entry name" value="GIY-YIG_endonuc"/>
</dbReference>
<dbReference type="Pfam" id="PF01541">
    <property type="entry name" value="GIY-YIG"/>
    <property type="match status" value="1"/>
</dbReference>
<dbReference type="Proteomes" id="UP000305939">
    <property type="component" value="Unassembled WGS sequence"/>
</dbReference>
<protein>
    <submittedName>
        <fullName evidence="3">GIY-YIG nuclease family protein</fullName>
    </submittedName>
</protein>
<reference evidence="3 4" key="1">
    <citation type="submission" date="2019-04" db="EMBL/GenBank/DDBJ databases">
        <title>Draft genome sequence of Robertkochia marina CC-AMO-30D.</title>
        <authorList>
            <person name="Hameed A."/>
            <person name="Lin S.-Y."/>
            <person name="Shahina M."/>
            <person name="Lai W.-A."/>
            <person name="Young C.-C."/>
        </authorList>
    </citation>
    <scope>NUCLEOTIDE SEQUENCE [LARGE SCALE GENOMIC DNA]</scope>
    <source>
        <strain evidence="3 4">CC-AMO-30D</strain>
    </source>
</reference>